<dbReference type="Pfam" id="PF12352">
    <property type="entry name" value="V-SNARE_C"/>
    <property type="match status" value="1"/>
</dbReference>
<dbReference type="Gene3D" id="1.20.5.110">
    <property type="match status" value="1"/>
</dbReference>
<protein>
    <recommendedName>
        <fullName evidence="1">t-SNARE coiled-coil homology domain-containing protein</fullName>
    </recommendedName>
</protein>
<organism evidence="2 3">
    <name type="scientific">Dictyostelium firmibasis</name>
    <dbReference type="NCBI Taxonomy" id="79012"/>
    <lineage>
        <taxon>Eukaryota</taxon>
        <taxon>Amoebozoa</taxon>
        <taxon>Evosea</taxon>
        <taxon>Eumycetozoa</taxon>
        <taxon>Dictyostelia</taxon>
        <taxon>Dictyosteliales</taxon>
        <taxon>Dictyosteliaceae</taxon>
        <taxon>Dictyostelium</taxon>
    </lineage>
</organism>
<dbReference type="SUPFAM" id="SSF58038">
    <property type="entry name" value="SNARE fusion complex"/>
    <property type="match status" value="1"/>
</dbReference>
<dbReference type="Proteomes" id="UP001344447">
    <property type="component" value="Unassembled WGS sequence"/>
</dbReference>
<gene>
    <name evidence="2" type="ORF">RB653_000741</name>
</gene>
<accession>A0AAN7YY47</accession>
<dbReference type="EMBL" id="JAVFKY010000002">
    <property type="protein sequence ID" value="KAK5580717.1"/>
    <property type="molecule type" value="Genomic_DNA"/>
</dbReference>
<evidence type="ECO:0000259" key="1">
    <source>
        <dbReference type="PROSITE" id="PS50192"/>
    </source>
</evidence>
<proteinExistence type="predicted"/>
<evidence type="ECO:0000313" key="3">
    <source>
        <dbReference type="Proteomes" id="UP001344447"/>
    </source>
</evidence>
<reference evidence="2 3" key="1">
    <citation type="submission" date="2023-11" db="EMBL/GenBank/DDBJ databases">
        <title>Dfirmibasis_genome.</title>
        <authorList>
            <person name="Edelbroek B."/>
            <person name="Kjellin J."/>
            <person name="Jerlstrom-Hultqvist J."/>
            <person name="Soderbom F."/>
        </authorList>
    </citation>
    <scope>NUCLEOTIDE SEQUENCE [LARGE SCALE GENOMIC DNA]</scope>
    <source>
        <strain evidence="2 3">TNS-C-14</strain>
    </source>
</reference>
<dbReference type="AlphaFoldDB" id="A0AAN7YY47"/>
<sequence length="171" mass="20311">MNDLKENESEFENIVKEIELGIKDHRKYKKVEIESLNNLIDRGKQILKSYKLDIRELPKTKQKPFQDKLNKYEEHIKTLENSLNWVDNKNLTTTTNEYQKMMVESKEIQQKDLKTVGKLLNKINEINNIGSPVLNEMAKQEEQMKRIDSNMEKVDNNLKMGNKYLNAIERR</sequence>
<feature type="domain" description="T-SNARE coiled-coil homology" evidence="1">
    <location>
        <begin position="106"/>
        <end position="168"/>
    </location>
</feature>
<comment type="caution">
    <text evidence="2">The sequence shown here is derived from an EMBL/GenBank/DDBJ whole genome shotgun (WGS) entry which is preliminary data.</text>
</comment>
<keyword evidence="3" id="KW-1185">Reference proteome</keyword>
<dbReference type="PROSITE" id="PS50192">
    <property type="entry name" value="T_SNARE"/>
    <property type="match status" value="1"/>
</dbReference>
<name>A0AAN7YY47_9MYCE</name>
<dbReference type="InterPro" id="IPR000727">
    <property type="entry name" value="T_SNARE_dom"/>
</dbReference>
<evidence type="ECO:0000313" key="2">
    <source>
        <dbReference type="EMBL" id="KAK5580717.1"/>
    </source>
</evidence>